<dbReference type="Proteomes" id="UP000095751">
    <property type="component" value="Unassembled WGS sequence"/>
</dbReference>
<dbReference type="EMBL" id="KV784354">
    <property type="protein sequence ID" value="OEU20874.1"/>
    <property type="molecule type" value="Genomic_DNA"/>
</dbReference>
<organism evidence="1 2">
    <name type="scientific">Fragilariopsis cylindrus CCMP1102</name>
    <dbReference type="NCBI Taxonomy" id="635003"/>
    <lineage>
        <taxon>Eukaryota</taxon>
        <taxon>Sar</taxon>
        <taxon>Stramenopiles</taxon>
        <taxon>Ochrophyta</taxon>
        <taxon>Bacillariophyta</taxon>
        <taxon>Bacillariophyceae</taxon>
        <taxon>Bacillariophycidae</taxon>
        <taxon>Bacillariales</taxon>
        <taxon>Bacillariaceae</taxon>
        <taxon>Fragilariopsis</taxon>
    </lineage>
</organism>
<dbReference type="InParanoid" id="A0A1E7FRY3"/>
<dbReference type="PANTHER" id="PTHR34123:SF1">
    <property type="entry name" value="OS04G0578200 PROTEIN"/>
    <property type="match status" value="1"/>
</dbReference>
<dbReference type="PANTHER" id="PTHR34123">
    <property type="entry name" value="OS04G0578200 PROTEIN"/>
    <property type="match status" value="1"/>
</dbReference>
<protein>
    <submittedName>
        <fullName evidence="1">Uncharacterized protein</fullName>
    </submittedName>
</protein>
<dbReference type="Pfam" id="PF10184">
    <property type="entry name" value="DUF2358"/>
    <property type="match status" value="1"/>
</dbReference>
<dbReference type="KEGG" id="fcy:FRACYDRAFT_259731"/>
<name>A0A1E7FRY3_9STRA</name>
<dbReference type="OrthoDB" id="348976at2759"/>
<accession>A0A1E7FRY3</accession>
<dbReference type="InterPro" id="IPR018790">
    <property type="entry name" value="DUF2358"/>
</dbReference>
<dbReference type="AlphaFoldDB" id="A0A1E7FRY3"/>
<gene>
    <name evidence="1" type="ORF">FRACYDRAFT_259731</name>
</gene>
<proteinExistence type="predicted"/>
<evidence type="ECO:0000313" key="1">
    <source>
        <dbReference type="EMBL" id="OEU20874.1"/>
    </source>
</evidence>
<sequence length="422" mass="48513">MVCCQNVFLQRGGNQQQQQQYRVAIVDGFSPQQCIGLGPARHNNKARIRAERNSNNNNNNRRRRTTRIGIISSQDKLTSSSSETSASINQNSLTPIEYWCTTHINVLYDRSLSMKCPFFRRRSTDILDSLYMIMKFVMIRHKSLPLIERHPPGCRANTNMKLNMKHKNLNIHDLVETIRMDWKSEESITSASTITSKQQQQQQQQKQLHKGYYITGRLNTTIYRDDCWFDGPDPDMPVRGVRKYLNAASQLFDTKTSTAELLSLEIGDNDSDDINAVDADTTATTCSDNDMSSGNNKNEYQIQKYENEKRVEDTTTAKTILTALTRKITTPTTRIKKETKANIIARWRLQGVLHLPWHPSLPIWTGKTIYHLDEEHMIYRHEEYWDISVLQAFTQTLMPEVGNMIWKEEKEGRIAGSGSGSS</sequence>
<keyword evidence="2" id="KW-1185">Reference proteome</keyword>
<reference evidence="1 2" key="1">
    <citation type="submission" date="2016-09" db="EMBL/GenBank/DDBJ databases">
        <title>Extensive genetic diversity and differential bi-allelic expression allows diatom success in the polar Southern Ocean.</title>
        <authorList>
            <consortium name="DOE Joint Genome Institute"/>
            <person name="Mock T."/>
            <person name="Otillar R.P."/>
            <person name="Strauss J."/>
            <person name="Dupont C."/>
            <person name="Frickenhaus S."/>
            <person name="Maumus F."/>
            <person name="Mcmullan M."/>
            <person name="Sanges R."/>
            <person name="Schmutz J."/>
            <person name="Toseland A."/>
            <person name="Valas R."/>
            <person name="Veluchamy A."/>
            <person name="Ward B.J."/>
            <person name="Allen A."/>
            <person name="Barry K."/>
            <person name="Falciatore A."/>
            <person name="Ferrante M."/>
            <person name="Fortunato A.E."/>
            <person name="Gloeckner G."/>
            <person name="Gruber A."/>
            <person name="Hipkin R."/>
            <person name="Janech M."/>
            <person name="Kroth P."/>
            <person name="Leese F."/>
            <person name="Lindquist E."/>
            <person name="Lyon B.R."/>
            <person name="Martin J."/>
            <person name="Mayer C."/>
            <person name="Parker M."/>
            <person name="Quesneville H."/>
            <person name="Raymond J."/>
            <person name="Uhlig C."/>
            <person name="Valentin K.U."/>
            <person name="Worden A.Z."/>
            <person name="Armbrust E.V."/>
            <person name="Bowler C."/>
            <person name="Green B."/>
            <person name="Moulton V."/>
            <person name="Van Oosterhout C."/>
            <person name="Grigoriev I."/>
        </authorList>
    </citation>
    <scope>NUCLEOTIDE SEQUENCE [LARGE SCALE GENOMIC DNA]</scope>
    <source>
        <strain evidence="1 2">CCMP1102</strain>
    </source>
</reference>
<evidence type="ECO:0000313" key="2">
    <source>
        <dbReference type="Proteomes" id="UP000095751"/>
    </source>
</evidence>